<dbReference type="EMBL" id="MFQA01000043">
    <property type="protein sequence ID" value="OGH68419.1"/>
    <property type="molecule type" value="Genomic_DNA"/>
</dbReference>
<dbReference type="InterPro" id="IPR016181">
    <property type="entry name" value="Acyl_CoA_acyltransferase"/>
</dbReference>
<evidence type="ECO:0000313" key="2">
    <source>
        <dbReference type="EMBL" id="OGH68419.1"/>
    </source>
</evidence>
<reference evidence="2 3" key="1">
    <citation type="journal article" date="2016" name="Nat. Commun.">
        <title>Thousands of microbial genomes shed light on interconnected biogeochemical processes in an aquifer system.</title>
        <authorList>
            <person name="Anantharaman K."/>
            <person name="Brown C.T."/>
            <person name="Hug L.A."/>
            <person name="Sharon I."/>
            <person name="Castelle C.J."/>
            <person name="Probst A.J."/>
            <person name="Thomas B.C."/>
            <person name="Singh A."/>
            <person name="Wilkins M.J."/>
            <person name="Karaoz U."/>
            <person name="Brodie E.L."/>
            <person name="Williams K.H."/>
            <person name="Hubbard S.S."/>
            <person name="Banfield J.F."/>
        </authorList>
    </citation>
    <scope>NUCLEOTIDE SEQUENCE [LARGE SCALE GENOMIC DNA]</scope>
</reference>
<dbReference type="Pfam" id="PF13480">
    <property type="entry name" value="Acetyltransf_6"/>
    <property type="match status" value="1"/>
</dbReference>
<evidence type="ECO:0000259" key="1">
    <source>
        <dbReference type="Pfam" id="PF13480"/>
    </source>
</evidence>
<gene>
    <name evidence="2" type="ORF">A3D53_03175</name>
</gene>
<accession>A0A1F6M9X3</accession>
<feature type="domain" description="BioF2-like acetyltransferase" evidence="1">
    <location>
        <begin position="157"/>
        <end position="288"/>
    </location>
</feature>
<comment type="caution">
    <text evidence="2">The sequence shown here is derived from an EMBL/GenBank/DDBJ whole genome shotgun (WGS) entry which is preliminary data.</text>
</comment>
<dbReference type="SUPFAM" id="SSF55729">
    <property type="entry name" value="Acyl-CoA N-acyltransferases (Nat)"/>
    <property type="match status" value="1"/>
</dbReference>
<organism evidence="2 3">
    <name type="scientific">Candidatus Magasanikbacteria bacterium RIFCSPHIGHO2_02_FULL_45_10</name>
    <dbReference type="NCBI Taxonomy" id="1798679"/>
    <lineage>
        <taxon>Bacteria</taxon>
        <taxon>Candidatus Magasanikiibacteriota</taxon>
    </lineage>
</organism>
<proteinExistence type="predicted"/>
<dbReference type="Gene3D" id="3.40.630.30">
    <property type="match status" value="1"/>
</dbReference>
<dbReference type="InterPro" id="IPR038740">
    <property type="entry name" value="BioF2-like_GNAT_dom"/>
</dbReference>
<dbReference type="Proteomes" id="UP000176413">
    <property type="component" value="Unassembled WGS sequence"/>
</dbReference>
<sequence>MNQTLRFEIIKDLAAAQKIWESLSPHETIYDDWDFRNTFHAYHKKELFFIVGYQDTEAAGLLALQYNNDQNYFEFWGGSYMEDNRVMVKPGYENLIPEFYNFGGTLGKPLRLEYIRGNDAYTTSLPFQDYKFVLPLKNFSDTNDYLDAVFSGESKKKLVKRLKKIDDLGVTIEEDNWADLELLINWNIAAFSDSAFIDRPFHKEIFRDLLKPHATFQARLLTFNIGGKKQAVTMGLVYNKTYASVNRGIDPEADKNVREYIHVKKVADALKLGGELFDAFVGDYGWKERWGCQKIPQHSFITSSTERV</sequence>
<dbReference type="AlphaFoldDB" id="A0A1F6M9X3"/>
<evidence type="ECO:0000313" key="3">
    <source>
        <dbReference type="Proteomes" id="UP000176413"/>
    </source>
</evidence>
<protein>
    <recommendedName>
        <fullName evidence="1">BioF2-like acetyltransferase domain-containing protein</fullName>
    </recommendedName>
</protein>
<name>A0A1F6M9X3_9BACT</name>